<evidence type="ECO:0000256" key="4">
    <source>
        <dbReference type="ARBA" id="ARBA00022989"/>
    </source>
</evidence>
<sequence>MSNPPPEEHPYHPKDAVRGAAVAAAITGGSGLLAAAIKSAVAPQNIGAFGAFSRFGGTVALWGAVGGAYRFSELAAANLREKDDHYNSAIGGFIGGSVLGMPQRSMPRILGYGALFSVVLAVYEYTGASLKGSRRSQELDEFDRKEYLRMNRRRPLEETLAEVGEGRSIRPPGYEERRRERLKERYGFEVNTVSADPNAP</sequence>
<comment type="subcellular location">
    <subcellularLocation>
        <location evidence="1">Mitochondrion inner membrane</location>
        <topology evidence="1">Multi-pass membrane protein</topology>
    </subcellularLocation>
</comment>
<dbReference type="EMBL" id="JANBVN010000006">
    <property type="protein sequence ID" value="KAJ9165149.1"/>
    <property type="molecule type" value="Genomic_DNA"/>
</dbReference>
<reference evidence="8" key="1">
    <citation type="submission" date="2022-07" db="EMBL/GenBank/DDBJ databases">
        <title>Fungi with potential for degradation of polypropylene.</title>
        <authorList>
            <person name="Gostincar C."/>
        </authorList>
    </citation>
    <scope>NUCLEOTIDE SEQUENCE</scope>
    <source>
        <strain evidence="8">EXF-13287</strain>
    </source>
</reference>
<dbReference type="GO" id="GO:0045271">
    <property type="term" value="C:respiratory chain complex I"/>
    <property type="evidence" value="ECO:0007669"/>
    <property type="project" value="InterPro"/>
</dbReference>
<feature type="transmembrane region" description="Helical" evidence="7">
    <location>
        <begin position="109"/>
        <end position="126"/>
    </location>
</feature>
<dbReference type="GO" id="GO:0006120">
    <property type="term" value="P:mitochondrial electron transport, NADH to ubiquinone"/>
    <property type="evidence" value="ECO:0007669"/>
    <property type="project" value="InterPro"/>
</dbReference>
<evidence type="ECO:0000256" key="2">
    <source>
        <dbReference type="ARBA" id="ARBA00022692"/>
    </source>
</evidence>
<dbReference type="PANTHER" id="PTHR21382">
    <property type="entry name" value="NADH-UBIQUINONE OXIDOREDUCTASE SUBUNIT"/>
    <property type="match status" value="1"/>
</dbReference>
<gene>
    <name evidence="8" type="ORF">NKR19_g731</name>
</gene>
<keyword evidence="2 7" id="KW-0812">Transmembrane</keyword>
<evidence type="ECO:0000256" key="6">
    <source>
        <dbReference type="ARBA" id="ARBA00023136"/>
    </source>
</evidence>
<organism evidence="8 9">
    <name type="scientific">Coniochaeta hoffmannii</name>
    <dbReference type="NCBI Taxonomy" id="91930"/>
    <lineage>
        <taxon>Eukaryota</taxon>
        <taxon>Fungi</taxon>
        <taxon>Dikarya</taxon>
        <taxon>Ascomycota</taxon>
        <taxon>Pezizomycotina</taxon>
        <taxon>Sordariomycetes</taxon>
        <taxon>Sordariomycetidae</taxon>
        <taxon>Coniochaetales</taxon>
        <taxon>Coniochaetaceae</taxon>
        <taxon>Coniochaeta</taxon>
    </lineage>
</organism>
<name>A0AA38S164_9PEZI</name>
<accession>A0AA38S164</accession>
<dbReference type="Proteomes" id="UP001174691">
    <property type="component" value="Unassembled WGS sequence"/>
</dbReference>
<evidence type="ECO:0000313" key="9">
    <source>
        <dbReference type="Proteomes" id="UP001174691"/>
    </source>
</evidence>
<keyword evidence="9" id="KW-1185">Reference proteome</keyword>
<evidence type="ECO:0000256" key="5">
    <source>
        <dbReference type="ARBA" id="ARBA00023128"/>
    </source>
</evidence>
<proteinExistence type="predicted"/>
<evidence type="ECO:0008006" key="10">
    <source>
        <dbReference type="Google" id="ProtNLM"/>
    </source>
</evidence>
<keyword evidence="3" id="KW-0999">Mitochondrion inner membrane</keyword>
<keyword evidence="6 7" id="KW-0472">Membrane</keyword>
<dbReference type="AlphaFoldDB" id="A0AA38S164"/>
<protein>
    <recommendedName>
        <fullName evidence="10">NADH-ubiquinone oxidoreductase 213 kDa subunit</fullName>
    </recommendedName>
</protein>
<feature type="transmembrane region" description="Helical" evidence="7">
    <location>
        <begin position="49"/>
        <end position="69"/>
    </location>
</feature>
<evidence type="ECO:0000313" key="8">
    <source>
        <dbReference type="EMBL" id="KAJ9165149.1"/>
    </source>
</evidence>
<dbReference type="GO" id="GO:0005743">
    <property type="term" value="C:mitochondrial inner membrane"/>
    <property type="evidence" value="ECO:0007669"/>
    <property type="project" value="UniProtKB-SubCell"/>
</dbReference>
<evidence type="ECO:0000256" key="1">
    <source>
        <dbReference type="ARBA" id="ARBA00004448"/>
    </source>
</evidence>
<keyword evidence="5" id="KW-0496">Mitochondrion</keyword>
<evidence type="ECO:0000256" key="7">
    <source>
        <dbReference type="SAM" id="Phobius"/>
    </source>
</evidence>
<feature type="transmembrane region" description="Helical" evidence="7">
    <location>
        <begin position="20"/>
        <end position="37"/>
    </location>
</feature>
<keyword evidence="4 7" id="KW-1133">Transmembrane helix</keyword>
<evidence type="ECO:0000256" key="3">
    <source>
        <dbReference type="ARBA" id="ARBA00022792"/>
    </source>
</evidence>
<dbReference type="PANTHER" id="PTHR21382:SF1">
    <property type="entry name" value="NADH DEHYDROGENASE [UBIQUINONE] 1 ALPHA SUBCOMPLEX SUBUNIT 11"/>
    <property type="match status" value="1"/>
</dbReference>
<comment type="caution">
    <text evidence="8">The sequence shown here is derived from an EMBL/GenBank/DDBJ whole genome shotgun (WGS) entry which is preliminary data.</text>
</comment>
<dbReference type="InterPro" id="IPR039205">
    <property type="entry name" value="NDUFA11"/>
</dbReference>